<feature type="domain" description="ABC3 transporter permease C-terminal" evidence="8">
    <location>
        <begin position="304"/>
        <end position="430"/>
    </location>
</feature>
<gene>
    <name evidence="10" type="ORF">L21SP2_0315</name>
</gene>
<evidence type="ECO:0000313" key="11">
    <source>
        <dbReference type="Proteomes" id="UP000018680"/>
    </source>
</evidence>
<dbReference type="InterPro" id="IPR025857">
    <property type="entry name" value="MacB_PCD"/>
</dbReference>
<dbReference type="PATRIC" id="fig|1307761.3.peg.316"/>
<evidence type="ECO:0000256" key="6">
    <source>
        <dbReference type="ARBA" id="ARBA00038076"/>
    </source>
</evidence>
<evidence type="ECO:0000256" key="2">
    <source>
        <dbReference type="ARBA" id="ARBA00022475"/>
    </source>
</evidence>
<keyword evidence="4 7" id="KW-1133">Transmembrane helix</keyword>
<evidence type="ECO:0000259" key="9">
    <source>
        <dbReference type="Pfam" id="PF12704"/>
    </source>
</evidence>
<protein>
    <submittedName>
        <fullName evidence="10">ABC transporter, permease protein, putative</fullName>
    </submittedName>
</protein>
<evidence type="ECO:0000313" key="10">
    <source>
        <dbReference type="EMBL" id="AHC13755.1"/>
    </source>
</evidence>
<dbReference type="GO" id="GO:0005886">
    <property type="term" value="C:plasma membrane"/>
    <property type="evidence" value="ECO:0007669"/>
    <property type="project" value="UniProtKB-SubCell"/>
</dbReference>
<dbReference type="HOGENOM" id="CLU_000604_8_6_12"/>
<dbReference type="Pfam" id="PF12704">
    <property type="entry name" value="MacB_PCD"/>
    <property type="match status" value="1"/>
</dbReference>
<dbReference type="InterPro" id="IPR003838">
    <property type="entry name" value="ABC3_permease_C"/>
</dbReference>
<evidence type="ECO:0000256" key="4">
    <source>
        <dbReference type="ARBA" id="ARBA00022989"/>
    </source>
</evidence>
<dbReference type="GO" id="GO:0022857">
    <property type="term" value="F:transmembrane transporter activity"/>
    <property type="evidence" value="ECO:0007669"/>
    <property type="project" value="TreeGrafter"/>
</dbReference>
<keyword evidence="2" id="KW-1003">Cell membrane</keyword>
<dbReference type="OrthoDB" id="356133at2"/>
<evidence type="ECO:0000256" key="1">
    <source>
        <dbReference type="ARBA" id="ARBA00004651"/>
    </source>
</evidence>
<dbReference type="Proteomes" id="UP000018680">
    <property type="component" value="Chromosome"/>
</dbReference>
<evidence type="ECO:0000256" key="7">
    <source>
        <dbReference type="SAM" id="Phobius"/>
    </source>
</evidence>
<dbReference type="RefSeq" id="WP_024266688.1">
    <property type="nucleotide sequence ID" value="NC_023035.1"/>
</dbReference>
<sequence>MKYLNIAIRNLSRQKKRSLLLGGAIAFGILMITLVNAFTAGATQNVKENFSYLLAGHIYISEETKRADGEVLDEFMDDEIVLQELENLGIQETDMVKRSSMFATMIFNGRQTSQSVQGVRWQQEPQLVERMKLVEGSVDEARDDPRGLILSEQAAESLRVQLGEEITIRTNTITGQQNVGSFVVRAIMTDPGILGSLSSYANLDRVNEMINLSPGSYQTLNVTLDSLEQVDPLTNRLYQALEQRAQVAPRDERGGLNLGDLSFTFQEEEEEPWDGSRYVVQNINDFTSQIDQLSQTLNLVGLWILVLLIIITMVGVTNTFRMIMYERVKEIGTMRAVGMQRKGVRRIFLWEAASLGTLGYVIGLILAIIAGFLIGFIQIPQDNAFSLFTLNGSVTFPFTLGSLLFNYIFVTAMTVLAASFPANKAAKAQPADALRS</sequence>
<keyword evidence="11" id="KW-1185">Reference proteome</keyword>
<evidence type="ECO:0000259" key="8">
    <source>
        <dbReference type="Pfam" id="PF02687"/>
    </source>
</evidence>
<accession>V5WDR1</accession>
<keyword evidence="5 7" id="KW-0472">Membrane</keyword>
<dbReference type="AlphaFoldDB" id="V5WDR1"/>
<comment type="subcellular location">
    <subcellularLocation>
        <location evidence="1">Cell membrane</location>
        <topology evidence="1">Multi-pass membrane protein</topology>
    </subcellularLocation>
</comment>
<keyword evidence="3 7" id="KW-0812">Transmembrane</keyword>
<feature type="transmembrane region" description="Helical" evidence="7">
    <location>
        <begin position="348"/>
        <end position="377"/>
    </location>
</feature>
<dbReference type="PANTHER" id="PTHR30572">
    <property type="entry name" value="MEMBRANE COMPONENT OF TRANSPORTER-RELATED"/>
    <property type="match status" value="1"/>
</dbReference>
<dbReference type="Pfam" id="PF02687">
    <property type="entry name" value="FtsX"/>
    <property type="match status" value="1"/>
</dbReference>
<feature type="transmembrane region" description="Helical" evidence="7">
    <location>
        <begin position="300"/>
        <end position="320"/>
    </location>
</feature>
<evidence type="ECO:0000256" key="5">
    <source>
        <dbReference type="ARBA" id="ARBA00023136"/>
    </source>
</evidence>
<name>V5WDR1_9SPIO</name>
<comment type="similarity">
    <text evidence="6">Belongs to the ABC-4 integral membrane protein family.</text>
</comment>
<dbReference type="STRING" id="1307761.L21SP2_0315"/>
<dbReference type="eggNOG" id="COG4591">
    <property type="taxonomic scope" value="Bacteria"/>
</dbReference>
<organism evidence="10 11">
    <name type="scientific">Salinispira pacifica</name>
    <dbReference type="NCBI Taxonomy" id="1307761"/>
    <lineage>
        <taxon>Bacteria</taxon>
        <taxon>Pseudomonadati</taxon>
        <taxon>Spirochaetota</taxon>
        <taxon>Spirochaetia</taxon>
        <taxon>Spirochaetales</taxon>
        <taxon>Spirochaetaceae</taxon>
        <taxon>Salinispira</taxon>
    </lineage>
</organism>
<dbReference type="KEGG" id="slr:L21SP2_0315"/>
<proteinExistence type="inferred from homology"/>
<evidence type="ECO:0000256" key="3">
    <source>
        <dbReference type="ARBA" id="ARBA00022692"/>
    </source>
</evidence>
<dbReference type="EMBL" id="CP006939">
    <property type="protein sequence ID" value="AHC13755.1"/>
    <property type="molecule type" value="Genomic_DNA"/>
</dbReference>
<reference evidence="10 11" key="1">
    <citation type="journal article" date="2015" name="Stand. Genomic Sci.">
        <title>Complete genome sequence and description of Salinispira pacifica gen. nov., sp. nov., a novel spirochaete isolated form a hypersaline microbial mat.</title>
        <authorList>
            <person name="Ben Hania W."/>
            <person name="Joseph M."/>
            <person name="Schumann P."/>
            <person name="Bunk B."/>
            <person name="Fiebig A."/>
            <person name="Sproer C."/>
            <person name="Klenk H.P."/>
            <person name="Fardeau M.L."/>
            <person name="Spring S."/>
        </authorList>
    </citation>
    <scope>NUCLEOTIDE SEQUENCE [LARGE SCALE GENOMIC DNA]</scope>
    <source>
        <strain evidence="10 11">L21-RPul-D2</strain>
    </source>
</reference>
<dbReference type="InterPro" id="IPR050250">
    <property type="entry name" value="Macrolide_Exporter_MacB"/>
</dbReference>
<feature type="domain" description="MacB-like periplasmic core" evidence="9">
    <location>
        <begin position="24"/>
        <end position="236"/>
    </location>
</feature>
<feature type="transmembrane region" description="Helical" evidence="7">
    <location>
        <begin position="397"/>
        <end position="420"/>
    </location>
</feature>
<dbReference type="PANTHER" id="PTHR30572:SF4">
    <property type="entry name" value="ABC TRANSPORTER PERMEASE YTRF"/>
    <property type="match status" value="1"/>
</dbReference>